<dbReference type="InterPro" id="IPR029058">
    <property type="entry name" value="AB_hydrolase_fold"/>
</dbReference>
<accession>A0ABW1XEX9</accession>
<keyword evidence="3" id="KW-1185">Reference proteome</keyword>
<proteinExistence type="predicted"/>
<feature type="domain" description="Serine aminopeptidase S33" evidence="1">
    <location>
        <begin position="49"/>
        <end position="305"/>
    </location>
</feature>
<gene>
    <name evidence="2" type="ORF">ACFP85_01140</name>
</gene>
<dbReference type="EMBL" id="JBHSUS010000001">
    <property type="protein sequence ID" value="MFC6438766.1"/>
    <property type="molecule type" value="Genomic_DNA"/>
</dbReference>
<dbReference type="PANTHER" id="PTHR11614">
    <property type="entry name" value="PHOSPHOLIPASE-RELATED"/>
    <property type="match status" value="1"/>
</dbReference>
<dbReference type="InterPro" id="IPR051044">
    <property type="entry name" value="MAG_DAG_Lipase"/>
</dbReference>
<evidence type="ECO:0000313" key="2">
    <source>
        <dbReference type="EMBL" id="MFC6438766.1"/>
    </source>
</evidence>
<dbReference type="SUPFAM" id="SSF53474">
    <property type="entry name" value="alpha/beta-Hydrolases"/>
    <property type="match status" value="1"/>
</dbReference>
<evidence type="ECO:0000313" key="3">
    <source>
        <dbReference type="Proteomes" id="UP001596364"/>
    </source>
</evidence>
<comment type="caution">
    <text evidence="2">The sequence shown here is derived from an EMBL/GenBank/DDBJ whole genome shotgun (WGS) entry which is preliminary data.</text>
</comment>
<sequence length="327" mass="37117">MDYFYSDEAGLSERLTTHIAPFWQQHVRIGEFQGVDGVTIVHAHVLHPNPIGSIVISAGRVESLVKYQELIFELYQNGYSVFIHDHRGQGLSGRMHSDPQRGYVADFDHYVQDMATFYETVVAQHSQTQPILLAHSMGCAIGALYLLQYPQHFCKAVFSAPMFGIKSPLPPWLATSVIHAGITLNELVSRKPWYFLSQTPYIDVPFAINTLSHSKLRYSHFRQQYQQQPSLQLGGVTYQWLDAAVEAMDHVEQHASEILTPLLVLQAGGDHVVDNKAQSHICALLPHCDKRVIKDARHELMMESDEYRQPALALTYEFMRLPEHPAQ</sequence>
<reference evidence="3" key="1">
    <citation type="journal article" date="2019" name="Int. J. Syst. Evol. Microbiol.">
        <title>The Global Catalogue of Microorganisms (GCM) 10K type strain sequencing project: providing services to taxonomists for standard genome sequencing and annotation.</title>
        <authorList>
            <consortium name="The Broad Institute Genomics Platform"/>
            <consortium name="The Broad Institute Genome Sequencing Center for Infectious Disease"/>
            <person name="Wu L."/>
            <person name="Ma J."/>
        </authorList>
    </citation>
    <scope>NUCLEOTIDE SEQUENCE [LARGE SCALE GENOMIC DNA]</scope>
    <source>
        <strain evidence="3">CGMCC 1.16031</strain>
    </source>
</reference>
<keyword evidence="2" id="KW-0378">Hydrolase</keyword>
<dbReference type="InterPro" id="IPR022742">
    <property type="entry name" value="Hydrolase_4"/>
</dbReference>
<dbReference type="RefSeq" id="WP_131259352.1">
    <property type="nucleotide sequence ID" value="NZ_JBHSUS010000001.1"/>
</dbReference>
<protein>
    <submittedName>
        <fullName evidence="2">Alpha/beta fold hydrolase</fullName>
    </submittedName>
</protein>
<dbReference type="GO" id="GO:0016787">
    <property type="term" value="F:hydrolase activity"/>
    <property type="evidence" value="ECO:0007669"/>
    <property type="project" value="UniProtKB-KW"/>
</dbReference>
<evidence type="ECO:0000259" key="1">
    <source>
        <dbReference type="Pfam" id="PF12146"/>
    </source>
</evidence>
<dbReference type="Pfam" id="PF12146">
    <property type="entry name" value="Hydrolase_4"/>
    <property type="match status" value="1"/>
</dbReference>
<organism evidence="2 3">
    <name type="scientific">Pseudobowmanella zhangzhouensis</name>
    <dbReference type="NCBI Taxonomy" id="1537679"/>
    <lineage>
        <taxon>Bacteria</taxon>
        <taxon>Pseudomonadati</taxon>
        <taxon>Pseudomonadota</taxon>
        <taxon>Gammaproteobacteria</taxon>
        <taxon>Alteromonadales</taxon>
        <taxon>Alteromonadaceae</taxon>
    </lineage>
</organism>
<dbReference type="Proteomes" id="UP001596364">
    <property type="component" value="Unassembled WGS sequence"/>
</dbReference>
<name>A0ABW1XEX9_9ALTE</name>
<dbReference type="Gene3D" id="3.40.50.1820">
    <property type="entry name" value="alpha/beta hydrolase"/>
    <property type="match status" value="1"/>
</dbReference>